<dbReference type="Pfam" id="PF00003">
    <property type="entry name" value="7tm_3"/>
    <property type="match status" value="1"/>
</dbReference>
<evidence type="ECO:0000256" key="6">
    <source>
        <dbReference type="ARBA" id="ARBA00023136"/>
    </source>
</evidence>
<feature type="non-terminal residue" evidence="15">
    <location>
        <position position="1"/>
    </location>
</feature>
<dbReference type="PROSITE" id="PS00981">
    <property type="entry name" value="G_PROTEIN_RECEP_F3_3"/>
    <property type="match status" value="1"/>
</dbReference>
<dbReference type="Pfam" id="PF01094">
    <property type="entry name" value="ANF_receptor"/>
    <property type="match status" value="1"/>
</dbReference>
<keyword evidence="9" id="KW-0807">Transducer</keyword>
<dbReference type="RefSeq" id="XP_006822137.1">
    <property type="nucleotide sequence ID" value="XM_006822074.1"/>
</dbReference>
<dbReference type="PRINTS" id="PR01176">
    <property type="entry name" value="GABABRECEPTR"/>
</dbReference>
<feature type="transmembrane region" description="Helical" evidence="11">
    <location>
        <begin position="638"/>
        <end position="661"/>
    </location>
</feature>
<organism evidence="14 15">
    <name type="scientific">Saccoglossus kowalevskii</name>
    <name type="common">Acorn worm</name>
    <dbReference type="NCBI Taxonomy" id="10224"/>
    <lineage>
        <taxon>Eukaryota</taxon>
        <taxon>Metazoa</taxon>
        <taxon>Hemichordata</taxon>
        <taxon>Enteropneusta</taxon>
        <taxon>Harrimaniidae</taxon>
        <taxon>Saccoglossus</taxon>
    </lineage>
</organism>
<feature type="transmembrane region" description="Helical" evidence="11">
    <location>
        <begin position="543"/>
        <end position="561"/>
    </location>
</feature>
<dbReference type="SUPFAM" id="SSF53822">
    <property type="entry name" value="Periplasmic binding protein-like I"/>
    <property type="match status" value="1"/>
</dbReference>
<dbReference type="CDD" id="cd06366">
    <property type="entry name" value="PBP1_GABAb_receptor"/>
    <property type="match status" value="1"/>
</dbReference>
<evidence type="ECO:0000313" key="15">
    <source>
        <dbReference type="RefSeq" id="XP_006822137.1"/>
    </source>
</evidence>
<dbReference type="SMART" id="SM00034">
    <property type="entry name" value="CLECT"/>
    <property type="match status" value="1"/>
</dbReference>
<keyword evidence="7" id="KW-0675">Receptor</keyword>
<dbReference type="InterPro" id="IPR002455">
    <property type="entry name" value="GPCR3_GABA-B"/>
</dbReference>
<protein>
    <submittedName>
        <fullName evidence="15">Uncharacterized protein LOC102810399</fullName>
    </submittedName>
</protein>
<dbReference type="InterPro" id="IPR017979">
    <property type="entry name" value="GPCR_3_CS"/>
</dbReference>
<keyword evidence="10" id="KW-0175">Coiled coil</keyword>
<dbReference type="InterPro" id="IPR028082">
    <property type="entry name" value="Peripla_BP_I"/>
</dbReference>
<feature type="coiled-coil region" evidence="10">
    <location>
        <begin position="755"/>
        <end position="782"/>
    </location>
</feature>
<dbReference type="PANTHER" id="PTHR10519">
    <property type="entry name" value="GABA-B RECEPTOR"/>
    <property type="match status" value="1"/>
</dbReference>
<gene>
    <name evidence="15" type="primary">LOC102810399</name>
</gene>
<dbReference type="PRINTS" id="PR00248">
    <property type="entry name" value="GPCRMGR"/>
</dbReference>
<keyword evidence="8" id="KW-0325">Glycoprotein</keyword>
<feature type="transmembrane region" description="Helical" evidence="11">
    <location>
        <begin position="582"/>
        <end position="603"/>
    </location>
</feature>
<keyword evidence="14" id="KW-1185">Reference proteome</keyword>
<keyword evidence="5" id="KW-0297">G-protein coupled receptor</keyword>
<evidence type="ECO:0000313" key="14">
    <source>
        <dbReference type="Proteomes" id="UP000694865"/>
    </source>
</evidence>
<evidence type="ECO:0000256" key="2">
    <source>
        <dbReference type="ARBA" id="ARBA00022475"/>
    </source>
</evidence>
<evidence type="ECO:0000256" key="10">
    <source>
        <dbReference type="SAM" id="Coils"/>
    </source>
</evidence>
<feature type="domain" description="C-type lectin" evidence="12">
    <location>
        <begin position="297"/>
        <end position="410"/>
    </location>
</feature>
<dbReference type="CDD" id="cd00037">
    <property type="entry name" value="CLECT"/>
    <property type="match status" value="1"/>
</dbReference>
<evidence type="ECO:0000256" key="9">
    <source>
        <dbReference type="ARBA" id="ARBA00023224"/>
    </source>
</evidence>
<evidence type="ECO:0000259" key="13">
    <source>
        <dbReference type="PROSITE" id="PS50259"/>
    </source>
</evidence>
<dbReference type="PANTHER" id="PTHR10519:SF74">
    <property type="entry name" value="GAMMA-AMINOBUTYRIC ACID TYPE B RECEPTOR SUBUNIT 2"/>
    <property type="match status" value="1"/>
</dbReference>
<dbReference type="InterPro" id="IPR017978">
    <property type="entry name" value="GPCR_3_C"/>
</dbReference>
<keyword evidence="3 11" id="KW-0812">Transmembrane</keyword>
<dbReference type="InterPro" id="IPR000337">
    <property type="entry name" value="GPCR_3"/>
</dbReference>
<feature type="transmembrane region" description="Helical" evidence="11">
    <location>
        <begin position="503"/>
        <end position="523"/>
    </location>
</feature>
<evidence type="ECO:0000256" key="3">
    <source>
        <dbReference type="ARBA" id="ARBA00022692"/>
    </source>
</evidence>
<evidence type="ECO:0000256" key="1">
    <source>
        <dbReference type="ARBA" id="ARBA00004651"/>
    </source>
</evidence>
<dbReference type="GeneID" id="102810399"/>
<dbReference type="PROSITE" id="PS50259">
    <property type="entry name" value="G_PROTEIN_RECEP_F3_4"/>
    <property type="match status" value="1"/>
</dbReference>
<dbReference type="PROSITE" id="PS50041">
    <property type="entry name" value="C_TYPE_LECTIN_2"/>
    <property type="match status" value="1"/>
</dbReference>
<accession>A0ABM0MQ46</accession>
<feature type="transmembrane region" description="Helical" evidence="11">
    <location>
        <begin position="681"/>
        <end position="700"/>
    </location>
</feature>
<dbReference type="InterPro" id="IPR016186">
    <property type="entry name" value="C-type_lectin-like/link_sf"/>
</dbReference>
<keyword evidence="4 11" id="KW-1133">Transmembrane helix</keyword>
<dbReference type="Gene3D" id="3.40.50.2300">
    <property type="match status" value="2"/>
</dbReference>
<keyword evidence="2" id="KW-1003">Cell membrane</keyword>
<dbReference type="InterPro" id="IPR001304">
    <property type="entry name" value="C-type_lectin-like"/>
</dbReference>
<evidence type="ECO:0000256" key="7">
    <source>
        <dbReference type="ARBA" id="ARBA00023170"/>
    </source>
</evidence>
<name>A0ABM0MQ46_SACKO</name>
<dbReference type="Pfam" id="PF00059">
    <property type="entry name" value="Lectin_C"/>
    <property type="match status" value="1"/>
</dbReference>
<sequence length="844" mass="96165">LSYSAASSALSNREQYPTFFRTYLPDAAYNPARIRLMRDFGWTRVATIHENHDLFSLAIDNLLTLMKENNITAIKSESFSGNPKNQIENLKKDDAKIIVGNMYEDMARRVFCEAYKQDMTGPEYVWFLIGWYGPRWWEVNDPYVDCTLEELKAAVEGSQYIATESLQLSTSEELTIAGITAAEYEQELRERMEWPENQNYVWNGLAPYGYDAAWAIALMLDKAAANLKTKSLVDGTIRRLEDFTYDDKDMSQLFFDLLSQTDFRGVSGPVSFRNGDRVGVTQIEQLQASCKNDYLKWNFHCYLLHTFRMEWSQARELCQSDGGDLIVITSSQELEFVISKLGATERNKHWFVGLTFDGENYVWNNGVLLNTSIINQLPDVADSNQTCVSIDDTNSLRPVNCLQENSFVCEANQEYIEQRIALYTENGDILEYTSDFDWRGEKIPLDHTPQIIITTVERYLYILPEVYYVVCSLAALGIIMALFFLGFNVKYREQRYVKMSSPYLNNIILMGSILVYIAIFSFGLDNNWVGPEFFHILCQVRTWIISVGFVTAYGAMFSKTWRVHRVAALKTVKRRIVTDRQLYGMVLVLVMIDVTILTVWQIMDPLYRETEMLRLEDDPDVSNQQIQPILEYCACQHFTYWLGALYAYKGLLLIFGTFLAWETRTVSIPALNDSKYIGMSVYNVIILCIIGVSVSPIIHYNVNASFAFQSAIALFCTSITLLLVFVPKIVSVTKHPEGEPVSTMKTHTPSTQDATAKHVEEMVKLQKKLDEVEAKLNKSQRGTSNRQQAAGVNVDSGCGLWCFGLICGCCSANINKNKDTTEADKHAYTNDMMDSGRADSILEL</sequence>
<evidence type="ECO:0000256" key="5">
    <source>
        <dbReference type="ARBA" id="ARBA00023040"/>
    </source>
</evidence>
<comment type="subcellular location">
    <subcellularLocation>
        <location evidence="1">Cell membrane</location>
        <topology evidence="1">Multi-pass membrane protein</topology>
    </subcellularLocation>
</comment>
<dbReference type="InterPro" id="IPR016187">
    <property type="entry name" value="CTDL_fold"/>
</dbReference>
<evidence type="ECO:0000256" key="8">
    <source>
        <dbReference type="ARBA" id="ARBA00023180"/>
    </source>
</evidence>
<proteinExistence type="predicted"/>
<reference evidence="15" key="1">
    <citation type="submission" date="2025-08" db="UniProtKB">
        <authorList>
            <consortium name="RefSeq"/>
        </authorList>
    </citation>
    <scope>IDENTIFICATION</scope>
    <source>
        <tissue evidence="15">Testes</tissue>
    </source>
</reference>
<dbReference type="SUPFAM" id="SSF56436">
    <property type="entry name" value="C-type lectin-like"/>
    <property type="match status" value="1"/>
</dbReference>
<dbReference type="Proteomes" id="UP000694865">
    <property type="component" value="Unplaced"/>
</dbReference>
<evidence type="ECO:0000256" key="4">
    <source>
        <dbReference type="ARBA" id="ARBA00022989"/>
    </source>
</evidence>
<feature type="transmembrane region" description="Helical" evidence="11">
    <location>
        <begin position="466"/>
        <end position="491"/>
    </location>
</feature>
<dbReference type="PRINTS" id="PR01177">
    <property type="entry name" value="GABAB1RECPTR"/>
</dbReference>
<dbReference type="InterPro" id="IPR001828">
    <property type="entry name" value="ANF_lig-bd_rcpt"/>
</dbReference>
<feature type="transmembrane region" description="Helical" evidence="11">
    <location>
        <begin position="706"/>
        <end position="726"/>
    </location>
</feature>
<dbReference type="Gene3D" id="3.10.100.10">
    <property type="entry name" value="Mannose-Binding Protein A, subunit A"/>
    <property type="match status" value="1"/>
</dbReference>
<evidence type="ECO:0000259" key="12">
    <source>
        <dbReference type="PROSITE" id="PS50041"/>
    </source>
</evidence>
<keyword evidence="6 11" id="KW-0472">Membrane</keyword>
<feature type="domain" description="G-protein coupled receptors family 3 profile" evidence="13">
    <location>
        <begin position="473"/>
        <end position="748"/>
    </location>
</feature>
<evidence type="ECO:0000256" key="11">
    <source>
        <dbReference type="SAM" id="Phobius"/>
    </source>
</evidence>